<dbReference type="Gene3D" id="1.10.10.10">
    <property type="entry name" value="Winged helix-like DNA-binding domain superfamily/Winged helix DNA-binding domain"/>
    <property type="match status" value="1"/>
</dbReference>
<dbReference type="GO" id="GO:0003677">
    <property type="term" value="F:DNA binding"/>
    <property type="evidence" value="ECO:0007669"/>
    <property type="project" value="UniProtKB-KW"/>
</dbReference>
<dbReference type="PANTHER" id="PTHR33154">
    <property type="entry name" value="TRANSCRIPTIONAL REGULATOR, ARSR FAMILY"/>
    <property type="match status" value="1"/>
</dbReference>
<dbReference type="NCBIfam" id="NF033788">
    <property type="entry name" value="HTH_metalloreg"/>
    <property type="match status" value="1"/>
</dbReference>
<protein>
    <submittedName>
        <fullName evidence="5">DNA-binding transcriptional regulator, ArsR family</fullName>
    </submittedName>
</protein>
<keyword evidence="6" id="KW-1185">Reference proteome</keyword>
<dbReference type="InterPro" id="IPR036390">
    <property type="entry name" value="WH_DNA-bd_sf"/>
</dbReference>
<dbReference type="InterPro" id="IPR051081">
    <property type="entry name" value="HTH_MetalResp_TranReg"/>
</dbReference>
<proteinExistence type="predicted"/>
<dbReference type="SUPFAM" id="SSF46785">
    <property type="entry name" value="Winged helix' DNA-binding domain"/>
    <property type="match status" value="1"/>
</dbReference>
<keyword evidence="2 5" id="KW-0238">DNA-binding</keyword>
<evidence type="ECO:0000313" key="6">
    <source>
        <dbReference type="Proteomes" id="UP001205311"/>
    </source>
</evidence>
<dbReference type="SMART" id="SM00418">
    <property type="entry name" value="HTH_ARSR"/>
    <property type="match status" value="1"/>
</dbReference>
<evidence type="ECO:0000256" key="1">
    <source>
        <dbReference type="ARBA" id="ARBA00023015"/>
    </source>
</evidence>
<dbReference type="Proteomes" id="UP001205311">
    <property type="component" value="Unassembled WGS sequence"/>
</dbReference>
<dbReference type="InterPro" id="IPR011991">
    <property type="entry name" value="ArsR-like_HTH"/>
</dbReference>
<dbReference type="Pfam" id="PF12840">
    <property type="entry name" value="HTH_20"/>
    <property type="match status" value="1"/>
</dbReference>
<accession>A0ABT1HLX5</accession>
<dbReference type="RefSeq" id="WP_253667511.1">
    <property type="nucleotide sequence ID" value="NZ_JAMTCP010000001.1"/>
</dbReference>
<organism evidence="5 6">
    <name type="scientific">Streptoalloteichus tenebrarius (strain ATCC 17920 / DSM 40477 / JCM 4838 / CBS 697.72 / NBRC 16177 / NCIMB 11028 / NRRL B-12390 / A12253. 1 / ISP 5477)</name>
    <name type="common">Streptomyces tenebrarius</name>
    <dbReference type="NCBI Taxonomy" id="1933"/>
    <lineage>
        <taxon>Bacteria</taxon>
        <taxon>Bacillati</taxon>
        <taxon>Actinomycetota</taxon>
        <taxon>Actinomycetes</taxon>
        <taxon>Pseudonocardiales</taxon>
        <taxon>Pseudonocardiaceae</taxon>
        <taxon>Streptoalloteichus</taxon>
    </lineage>
</organism>
<keyword evidence="3" id="KW-0804">Transcription</keyword>
<keyword evidence="1" id="KW-0805">Transcription regulation</keyword>
<comment type="caution">
    <text evidence="5">The sequence shown here is derived from an EMBL/GenBank/DDBJ whole genome shotgun (WGS) entry which is preliminary data.</text>
</comment>
<dbReference type="PROSITE" id="PS50987">
    <property type="entry name" value="HTH_ARSR_2"/>
    <property type="match status" value="1"/>
</dbReference>
<sequence>MNDERGAWLPQPGPDELDIGTVLQALADPTRRQIVALLDVVGEATCTSLDLPVKVSTVSHHMKVLRESGVVSTRVDGNTRPSRLRHADLERRFPGLLTSIIRATPVPSGSSTRSDDADDR</sequence>
<evidence type="ECO:0000256" key="3">
    <source>
        <dbReference type="ARBA" id="ARBA00023163"/>
    </source>
</evidence>
<name>A0ABT1HLX5_STRSD</name>
<dbReference type="PANTHER" id="PTHR33154:SF12">
    <property type="entry name" value="TRANSCRIPTIONAL REGULATORY PROTEIN"/>
    <property type="match status" value="1"/>
</dbReference>
<dbReference type="InterPro" id="IPR036388">
    <property type="entry name" value="WH-like_DNA-bd_sf"/>
</dbReference>
<dbReference type="PRINTS" id="PR00778">
    <property type="entry name" value="HTHARSR"/>
</dbReference>
<gene>
    <name evidence="5" type="ORF">LX15_000199</name>
</gene>
<dbReference type="EMBL" id="JAMTCP010000001">
    <property type="protein sequence ID" value="MCP2256516.1"/>
    <property type="molecule type" value="Genomic_DNA"/>
</dbReference>
<dbReference type="CDD" id="cd00090">
    <property type="entry name" value="HTH_ARSR"/>
    <property type="match status" value="1"/>
</dbReference>
<evidence type="ECO:0000313" key="5">
    <source>
        <dbReference type="EMBL" id="MCP2256516.1"/>
    </source>
</evidence>
<reference evidence="5 6" key="1">
    <citation type="submission" date="2022-06" db="EMBL/GenBank/DDBJ databases">
        <title>Genomic Encyclopedia of Archaeal and Bacterial Type Strains, Phase II (KMG-II): from individual species to whole genera.</title>
        <authorList>
            <person name="Goeker M."/>
        </authorList>
    </citation>
    <scope>NUCLEOTIDE SEQUENCE [LARGE SCALE GENOMIC DNA]</scope>
    <source>
        <strain evidence="5 6">DSM 40477</strain>
    </source>
</reference>
<feature type="domain" description="HTH arsR-type" evidence="4">
    <location>
        <begin position="11"/>
        <end position="104"/>
    </location>
</feature>
<dbReference type="InterPro" id="IPR001845">
    <property type="entry name" value="HTH_ArsR_DNA-bd_dom"/>
</dbReference>
<evidence type="ECO:0000256" key="2">
    <source>
        <dbReference type="ARBA" id="ARBA00023125"/>
    </source>
</evidence>
<evidence type="ECO:0000259" key="4">
    <source>
        <dbReference type="PROSITE" id="PS50987"/>
    </source>
</evidence>